<evidence type="ECO:0000313" key="2">
    <source>
        <dbReference type="Proteomes" id="UP001637618"/>
    </source>
</evidence>
<name>A0ACC7PFR1_9PSED</name>
<evidence type="ECO:0000313" key="1">
    <source>
        <dbReference type="EMBL" id="MFO2477694.1"/>
    </source>
</evidence>
<dbReference type="Proteomes" id="UP001637618">
    <property type="component" value="Unassembled WGS sequence"/>
</dbReference>
<gene>
    <name evidence="1" type="ORF">OOJ96_09785</name>
</gene>
<organism evidence="1 2">
    <name type="scientific">Pseudomonas imrae</name>
    <dbReference type="NCBI Taxonomy" id="2992837"/>
    <lineage>
        <taxon>Bacteria</taxon>
        <taxon>Pseudomonadati</taxon>
        <taxon>Pseudomonadota</taxon>
        <taxon>Gammaproteobacteria</taxon>
        <taxon>Pseudomonadales</taxon>
        <taxon>Pseudomonadaceae</taxon>
        <taxon>Pseudomonas</taxon>
    </lineage>
</organism>
<accession>A0ACC7PFR1</accession>
<reference evidence="1" key="1">
    <citation type="submission" date="2022-11" db="EMBL/GenBank/DDBJ databases">
        <title>Draft genome sequences of strains of Pseudomonas imrae sp. nov.</title>
        <authorList>
            <person name="Salva Serra F."/>
            <person name="Nimje P."/>
            <person name="Moore E.R.B."/>
            <person name="Marathe N.P."/>
        </authorList>
    </citation>
    <scope>NUCLEOTIDE SEQUENCE</scope>
    <source>
        <strain evidence="1">15FMM2</strain>
    </source>
</reference>
<dbReference type="EMBL" id="JAPEQY010000006">
    <property type="protein sequence ID" value="MFO2477694.1"/>
    <property type="molecule type" value="Genomic_DNA"/>
</dbReference>
<sequence length="80" mass="8716">MRGVKRVVLVLIVLVVVLAILAFVLENQQGVALAFLGWSTPQMPVSVFVTLALIVGMLLGPLLGLLAKRSRRPDRLPKSR</sequence>
<comment type="caution">
    <text evidence="1">The sequence shown here is derived from an EMBL/GenBank/DDBJ whole genome shotgun (WGS) entry which is preliminary data.</text>
</comment>
<proteinExistence type="predicted"/>
<keyword evidence="2" id="KW-1185">Reference proteome</keyword>
<protein>
    <submittedName>
        <fullName evidence="1">Lipopolysaccharide assembly protein LapA domain-containing protein</fullName>
    </submittedName>
</protein>